<dbReference type="Pfam" id="PF00723">
    <property type="entry name" value="Glyco_hydro_15"/>
    <property type="match status" value="1"/>
</dbReference>
<dbReference type="InterPro" id="IPR012341">
    <property type="entry name" value="6hp_glycosidase-like_sf"/>
</dbReference>
<dbReference type="InterPro" id="IPR045582">
    <property type="entry name" value="Trehalase-like_N"/>
</dbReference>
<dbReference type="GO" id="GO:0004553">
    <property type="term" value="F:hydrolase activity, hydrolyzing O-glycosyl compounds"/>
    <property type="evidence" value="ECO:0007669"/>
    <property type="project" value="TreeGrafter"/>
</dbReference>
<reference evidence="5" key="1">
    <citation type="submission" date="2016-10" db="EMBL/GenBank/DDBJ databases">
        <authorList>
            <person name="Varghese N."/>
            <person name="Submissions S."/>
        </authorList>
    </citation>
    <scope>NUCLEOTIDE SEQUENCE [LARGE SCALE GENOMIC DNA]</scope>
    <source>
        <strain evidence="5">CPCC 202695</strain>
    </source>
</reference>
<dbReference type="GO" id="GO:0005975">
    <property type="term" value="P:carbohydrate metabolic process"/>
    <property type="evidence" value="ECO:0007669"/>
    <property type="project" value="InterPro"/>
</dbReference>
<feature type="domain" description="Trehalase-like N-terminal" evidence="2">
    <location>
        <begin position="3"/>
        <end position="159"/>
    </location>
</feature>
<dbReference type="Proteomes" id="UP000199482">
    <property type="component" value="Chromosome I"/>
</dbReference>
<dbReference type="STRING" id="589382.SAMN04489721_2645"/>
<dbReference type="Proteomes" id="UP000893823">
    <property type="component" value="Unassembled WGS sequence"/>
</dbReference>
<gene>
    <name evidence="3" type="ORF">BCL57_000714</name>
    <name evidence="4" type="ORF">SAMN04489721_2645</name>
</gene>
<sequence>MGKPTPIEDYALVADGAAGALVSRHGNIDWLCLPRYDSPSMFGALLGGAEAGHWSLHPVESSAEPTREYVEGTLVLRTTWRSPDGAEVEVLDFMPFRDGRRNLIRRVRGVTGTMRFRGTIRFRFDYGSQRPWVRQIEEPEGRAVLAVAGPEAVILRGAPHHAEDGSHVTEFTVEPGDVVDLKLTRFPSHLDPPSGIDVDSELDWTIDWWQDWTGRRRRAEPYHREVERSLLVLRALTNDETGGIVAAATTSLPEELGGSRNWDYRYVWLRDAAHTIEVLLAHGYREEAQKWRAWLLRAIAGDPSAVQIMYDVDGGRRLPETTLDHLPGYAGSAPVRIGNAAYRQAQWDAYGEVMLALAAARNAGIEETEFSWPLQRELLDFLVRNWHRPDRGIWEIRGPERHFTHSKAMVWAALQCGILSVEKFDLRGNVEMWRQVRDQIRDDILQHGFDADRGTFTQYFGGGGTDAALLLLAPIGFIAPDDPRMLGTVEAIERELLRDGLLLRYRTETDVDGLPGDENPFLACSFWLVEQYASSGRLDDATALMDRLVGFANDVGLLSEEIDPARRAHMGNTPQALSHLSLVRAADAIARVSDPAARDATMGAVRGW</sequence>
<dbReference type="InterPro" id="IPR008928">
    <property type="entry name" value="6-hairpin_glycosidase_sf"/>
</dbReference>
<dbReference type="EMBL" id="SODL02000001">
    <property type="protein sequence ID" value="MCP2366572.1"/>
    <property type="molecule type" value="Genomic_DNA"/>
</dbReference>
<dbReference type="SUPFAM" id="SSF48208">
    <property type="entry name" value="Six-hairpin glycosidases"/>
    <property type="match status" value="1"/>
</dbReference>
<dbReference type="PANTHER" id="PTHR31616">
    <property type="entry name" value="TREHALASE"/>
    <property type="match status" value="1"/>
</dbReference>
<dbReference type="PANTHER" id="PTHR31616:SF0">
    <property type="entry name" value="GLUCAN 1,4-ALPHA-GLUCOSIDASE"/>
    <property type="match status" value="1"/>
</dbReference>
<organism evidence="4 5">
    <name type="scientific">Agromyces flavus</name>
    <dbReference type="NCBI Taxonomy" id="589382"/>
    <lineage>
        <taxon>Bacteria</taxon>
        <taxon>Bacillati</taxon>
        <taxon>Actinomycetota</taxon>
        <taxon>Actinomycetes</taxon>
        <taxon>Micrococcales</taxon>
        <taxon>Microbacteriaceae</taxon>
        <taxon>Agromyces</taxon>
    </lineage>
</organism>
<accession>A0A1H1Y357</accession>
<dbReference type="EMBL" id="LT629755">
    <property type="protein sequence ID" value="SDT15823.1"/>
    <property type="molecule type" value="Genomic_DNA"/>
</dbReference>
<evidence type="ECO:0000259" key="2">
    <source>
        <dbReference type="Pfam" id="PF19291"/>
    </source>
</evidence>
<name>A0A1H1Y357_9MICO</name>
<reference evidence="3" key="3">
    <citation type="submission" date="2022-06" db="EMBL/GenBank/DDBJ databases">
        <title>Genomic Encyclopedia of Type Strains, Phase III (KMG-III): the genomes of soil and plant-associated and newly described type strains.</title>
        <authorList>
            <person name="Whitman W."/>
        </authorList>
    </citation>
    <scope>NUCLEOTIDE SEQUENCE</scope>
    <source>
        <strain evidence="3">CPCC 202695</strain>
    </source>
</reference>
<dbReference type="AlphaFoldDB" id="A0A1H1Y357"/>
<feature type="domain" description="GH15-like" evidence="1">
    <location>
        <begin position="226"/>
        <end position="586"/>
    </location>
</feature>
<dbReference type="Pfam" id="PF19291">
    <property type="entry name" value="TREH_N"/>
    <property type="match status" value="1"/>
</dbReference>
<dbReference type="InterPro" id="IPR011613">
    <property type="entry name" value="GH15-like"/>
</dbReference>
<reference evidence="4" key="2">
    <citation type="submission" date="2016-10" db="EMBL/GenBank/DDBJ databases">
        <authorList>
            <person name="de Groot N.N."/>
        </authorList>
    </citation>
    <scope>NUCLEOTIDE SEQUENCE [LARGE SCALE GENOMIC DNA]</scope>
    <source>
        <strain evidence="4">CPCC 202695</strain>
    </source>
</reference>
<keyword evidence="6" id="KW-1185">Reference proteome</keyword>
<evidence type="ECO:0000313" key="4">
    <source>
        <dbReference type="EMBL" id="SDT15823.1"/>
    </source>
</evidence>
<proteinExistence type="predicted"/>
<dbReference type="Gene3D" id="1.50.10.10">
    <property type="match status" value="1"/>
</dbReference>
<evidence type="ECO:0000313" key="5">
    <source>
        <dbReference type="Proteomes" id="UP000199482"/>
    </source>
</evidence>
<evidence type="ECO:0000313" key="6">
    <source>
        <dbReference type="Proteomes" id="UP000893823"/>
    </source>
</evidence>
<evidence type="ECO:0000259" key="1">
    <source>
        <dbReference type="Pfam" id="PF00723"/>
    </source>
</evidence>
<protein>
    <submittedName>
        <fullName evidence="3">GH15 family glucan-1,4-alpha-glucosidase</fullName>
    </submittedName>
    <submittedName>
        <fullName evidence="4">Glucoamylase (Glucan-1,4-alpha-glucosidase), GH15 family</fullName>
    </submittedName>
</protein>
<evidence type="ECO:0000313" key="3">
    <source>
        <dbReference type="EMBL" id="MCP2366572.1"/>
    </source>
</evidence>